<reference evidence="2" key="1">
    <citation type="submission" date="2020-10" db="EMBL/GenBank/DDBJ databases">
        <authorList>
            <person name="Gilroy R."/>
        </authorList>
    </citation>
    <scope>NUCLEOTIDE SEQUENCE</scope>
    <source>
        <strain evidence="2">C6-149</strain>
    </source>
</reference>
<dbReference type="Pfam" id="PF10282">
    <property type="entry name" value="Lactonase"/>
    <property type="match status" value="1"/>
</dbReference>
<evidence type="ECO:0000313" key="3">
    <source>
        <dbReference type="Proteomes" id="UP000823614"/>
    </source>
</evidence>
<dbReference type="SUPFAM" id="SSF51004">
    <property type="entry name" value="C-terminal (heme d1) domain of cytochrome cd1-nitrite reductase"/>
    <property type="match status" value="1"/>
</dbReference>
<dbReference type="Gene3D" id="2.130.10.10">
    <property type="entry name" value="YVTN repeat-like/Quinoprotein amine dehydrogenase"/>
    <property type="match status" value="1"/>
</dbReference>
<sequence length="332" mass="38020">MLKKFLIGCYTKHHVGGIHQIIFDTQALKIINDQLIIQANNPTYLSLLQDDIVYFINQNSNKSLSGLSVYNFKSQSLSQNFFEPGTTPAHIFLDQTNRYLYESNYHMGTVKVFKLNEKGLLTITDKLFFGNKSHPHYTGLTPDKKIIINDLGLNKTLIFQNKNGKLIKLSEIKFTTTIGPRHLIFHPTKNICYILGELGNKLITLKYHNKINNLEIMNIKSTIDQNWTKYNGAAAIRIDCTGNFLYVSNRGMDNINVYRIEKNGIPHIIQKVKVKGKFPRDIFLDSTESFLLSANQNSNNINIFQRNPLNGKLKFLLSHNLPEAVCIKEIKE</sequence>
<dbReference type="InterPro" id="IPR050282">
    <property type="entry name" value="Cycloisomerase_2"/>
</dbReference>
<comment type="caution">
    <text evidence="2">The sequence shown here is derived from an EMBL/GenBank/DDBJ whole genome shotgun (WGS) entry which is preliminary data.</text>
</comment>
<dbReference type="InterPro" id="IPR019405">
    <property type="entry name" value="Lactonase_7-beta_prop"/>
</dbReference>
<name>A0A9D9H8G2_9LACO</name>
<evidence type="ECO:0000313" key="2">
    <source>
        <dbReference type="EMBL" id="MBO8441584.1"/>
    </source>
</evidence>
<dbReference type="PANTHER" id="PTHR30344">
    <property type="entry name" value="6-PHOSPHOGLUCONOLACTONASE-RELATED"/>
    <property type="match status" value="1"/>
</dbReference>
<organism evidence="2 3">
    <name type="scientific">Candidatus Gallilactobacillus intestinavium</name>
    <dbReference type="NCBI Taxonomy" id="2840838"/>
    <lineage>
        <taxon>Bacteria</taxon>
        <taxon>Bacillati</taxon>
        <taxon>Bacillota</taxon>
        <taxon>Bacilli</taxon>
        <taxon>Lactobacillales</taxon>
        <taxon>Lactobacillaceae</taxon>
        <taxon>Lactobacillaceae incertae sedis</taxon>
        <taxon>Candidatus Gallilactobacillus</taxon>
    </lineage>
</organism>
<dbReference type="EMBL" id="JADIMP010000063">
    <property type="protein sequence ID" value="MBO8441584.1"/>
    <property type="molecule type" value="Genomic_DNA"/>
</dbReference>
<dbReference type="InterPro" id="IPR011048">
    <property type="entry name" value="Haem_d1_sf"/>
</dbReference>
<dbReference type="GO" id="GO:0017057">
    <property type="term" value="F:6-phosphogluconolactonase activity"/>
    <property type="evidence" value="ECO:0007669"/>
    <property type="project" value="TreeGrafter"/>
</dbReference>
<proteinExistence type="inferred from homology"/>
<dbReference type="AlphaFoldDB" id="A0A9D9H8G2"/>
<accession>A0A9D9H8G2</accession>
<reference evidence="2" key="2">
    <citation type="journal article" date="2021" name="PeerJ">
        <title>Extensive microbial diversity within the chicken gut microbiome revealed by metagenomics and culture.</title>
        <authorList>
            <person name="Gilroy R."/>
            <person name="Ravi A."/>
            <person name="Getino M."/>
            <person name="Pursley I."/>
            <person name="Horton D.L."/>
            <person name="Alikhan N.F."/>
            <person name="Baker D."/>
            <person name="Gharbi K."/>
            <person name="Hall N."/>
            <person name="Watson M."/>
            <person name="Adriaenssens E.M."/>
            <person name="Foster-Nyarko E."/>
            <person name="Jarju S."/>
            <person name="Secka A."/>
            <person name="Antonio M."/>
            <person name="Oren A."/>
            <person name="Chaudhuri R.R."/>
            <person name="La Ragione R."/>
            <person name="Hildebrand F."/>
            <person name="Pallen M.J."/>
        </authorList>
    </citation>
    <scope>NUCLEOTIDE SEQUENCE</scope>
    <source>
        <strain evidence="2">C6-149</strain>
    </source>
</reference>
<dbReference type="PANTHER" id="PTHR30344:SF1">
    <property type="entry name" value="6-PHOSPHOGLUCONOLACTONASE"/>
    <property type="match status" value="1"/>
</dbReference>
<evidence type="ECO:0000256" key="1">
    <source>
        <dbReference type="ARBA" id="ARBA00005564"/>
    </source>
</evidence>
<comment type="similarity">
    <text evidence="1">Belongs to the cycloisomerase 2 family.</text>
</comment>
<gene>
    <name evidence="2" type="ORF">IAA89_03955</name>
</gene>
<dbReference type="GO" id="GO:0005829">
    <property type="term" value="C:cytosol"/>
    <property type="evidence" value="ECO:0007669"/>
    <property type="project" value="TreeGrafter"/>
</dbReference>
<dbReference type="Proteomes" id="UP000823614">
    <property type="component" value="Unassembled WGS sequence"/>
</dbReference>
<protein>
    <submittedName>
        <fullName evidence="2">Lactonase family protein</fullName>
    </submittedName>
</protein>
<dbReference type="InterPro" id="IPR015943">
    <property type="entry name" value="WD40/YVTN_repeat-like_dom_sf"/>
</dbReference>